<keyword evidence="7" id="KW-0051">Antiviral defense</keyword>
<evidence type="ECO:0000313" key="11">
    <source>
        <dbReference type="EMBL" id="UTO16232.1"/>
    </source>
</evidence>
<dbReference type="PROSITE" id="PS50878">
    <property type="entry name" value="RT_POL"/>
    <property type="match status" value="1"/>
</dbReference>
<dbReference type="Pfam" id="PF00078">
    <property type="entry name" value="RVT_1"/>
    <property type="match status" value="1"/>
</dbReference>
<evidence type="ECO:0000256" key="6">
    <source>
        <dbReference type="ARBA" id="ARBA00022918"/>
    </source>
</evidence>
<dbReference type="GO" id="GO:0003964">
    <property type="term" value="F:RNA-directed DNA polymerase activity"/>
    <property type="evidence" value="ECO:0007669"/>
    <property type="project" value="UniProtKB-KW"/>
</dbReference>
<protein>
    <recommendedName>
        <fullName evidence="1">RNA-directed DNA polymerase</fullName>
        <ecNumber evidence="1">2.7.7.49</ecNumber>
    </recommendedName>
</protein>
<proteinExistence type="inferred from homology"/>
<evidence type="ECO:0000313" key="12">
    <source>
        <dbReference type="Proteomes" id="UP001059607"/>
    </source>
</evidence>
<evidence type="ECO:0000259" key="10">
    <source>
        <dbReference type="PROSITE" id="PS50878"/>
    </source>
</evidence>
<name>A0ABY5ELF2_9PSED</name>
<keyword evidence="6 11" id="KW-0695">RNA-directed DNA polymerase</keyword>
<comment type="similarity">
    <text evidence="8">Belongs to the bacterial reverse transcriptase family.</text>
</comment>
<keyword evidence="3" id="KW-0548">Nucleotidyltransferase</keyword>
<dbReference type="CDD" id="cd03487">
    <property type="entry name" value="RT_Bac_retron_II"/>
    <property type="match status" value="1"/>
</dbReference>
<evidence type="ECO:0000256" key="9">
    <source>
        <dbReference type="ARBA" id="ARBA00048173"/>
    </source>
</evidence>
<dbReference type="EC" id="2.7.7.49" evidence="1"/>
<dbReference type="PANTHER" id="PTHR34047:SF7">
    <property type="entry name" value="RNA-DIRECTED DNA POLYMERASE"/>
    <property type="match status" value="1"/>
</dbReference>
<evidence type="ECO:0000256" key="5">
    <source>
        <dbReference type="ARBA" id="ARBA00022842"/>
    </source>
</evidence>
<dbReference type="InterPro" id="IPR000123">
    <property type="entry name" value="Reverse_transcriptase_msDNA"/>
</dbReference>
<evidence type="ECO:0000256" key="3">
    <source>
        <dbReference type="ARBA" id="ARBA00022695"/>
    </source>
</evidence>
<comment type="catalytic activity">
    <reaction evidence="9">
        <text>DNA(n) + a 2'-deoxyribonucleoside 5'-triphosphate = DNA(n+1) + diphosphate</text>
        <dbReference type="Rhea" id="RHEA:22508"/>
        <dbReference type="Rhea" id="RHEA-COMP:17339"/>
        <dbReference type="Rhea" id="RHEA-COMP:17340"/>
        <dbReference type="ChEBI" id="CHEBI:33019"/>
        <dbReference type="ChEBI" id="CHEBI:61560"/>
        <dbReference type="ChEBI" id="CHEBI:173112"/>
        <dbReference type="EC" id="2.7.7.49"/>
    </reaction>
</comment>
<dbReference type="InterPro" id="IPR043502">
    <property type="entry name" value="DNA/RNA_pol_sf"/>
</dbReference>
<dbReference type="EMBL" id="CP101125">
    <property type="protein sequence ID" value="UTO16232.1"/>
    <property type="molecule type" value="Genomic_DNA"/>
</dbReference>
<keyword evidence="12" id="KW-1185">Reference proteome</keyword>
<gene>
    <name evidence="11" type="ORF">NK667_07760</name>
</gene>
<organism evidence="11 12">
    <name type="scientific">Pseudomonas nunensis</name>
    <dbReference type="NCBI Taxonomy" id="2961896"/>
    <lineage>
        <taxon>Bacteria</taxon>
        <taxon>Pseudomonadati</taxon>
        <taxon>Pseudomonadota</taxon>
        <taxon>Gammaproteobacteria</taxon>
        <taxon>Pseudomonadales</taxon>
        <taxon>Pseudomonadaceae</taxon>
        <taxon>Pseudomonas</taxon>
    </lineage>
</organism>
<keyword evidence="5" id="KW-0460">Magnesium</keyword>
<dbReference type="PANTHER" id="PTHR34047">
    <property type="entry name" value="NUCLEAR INTRON MATURASE 1, MITOCHONDRIAL-RELATED"/>
    <property type="match status" value="1"/>
</dbReference>
<dbReference type="InterPro" id="IPR043128">
    <property type="entry name" value="Rev_trsase/Diguanyl_cyclase"/>
</dbReference>
<accession>A0ABY5ELF2</accession>
<evidence type="ECO:0000256" key="8">
    <source>
        <dbReference type="ARBA" id="ARBA00034120"/>
    </source>
</evidence>
<sequence>MNKRPLKELLAAMHQGKFEFPELDTGDVSDLYEKKIYNDREIYIPNKRLKTFHSFLSLFLLEYLHTNNEVVFSYRKGVNAVDAVSKHTSSKYFFQTDITNFFNSIDADLVTSTILNSIETCPISDIQSHITNIVKILTINNSVPVGFSTSPLLSNACLFNFDNELQKYCIENKLILSRYSDDIIISSLEKAPILEAEIYVERLLSKHTNNKLSINTKKSKHTQTGNKIKLLGMVILPNGKVSVDIKFKKDTEVKLHFYLTNKEKFNEISGPDLDSAIEKMSGQLNYYNTIDPSYLDKLRKKYGATIVDMFLHKSDKL</sequence>
<evidence type="ECO:0000256" key="1">
    <source>
        <dbReference type="ARBA" id="ARBA00012493"/>
    </source>
</evidence>
<evidence type="ECO:0000256" key="2">
    <source>
        <dbReference type="ARBA" id="ARBA00022679"/>
    </source>
</evidence>
<dbReference type="RefSeq" id="WP_054614264.1">
    <property type="nucleotide sequence ID" value="NZ_CP101125.1"/>
</dbReference>
<evidence type="ECO:0000256" key="7">
    <source>
        <dbReference type="ARBA" id="ARBA00023118"/>
    </source>
</evidence>
<keyword evidence="4" id="KW-0479">Metal-binding</keyword>
<dbReference type="SUPFAM" id="SSF56672">
    <property type="entry name" value="DNA/RNA polymerases"/>
    <property type="match status" value="1"/>
</dbReference>
<dbReference type="InterPro" id="IPR000477">
    <property type="entry name" value="RT_dom"/>
</dbReference>
<dbReference type="InterPro" id="IPR051083">
    <property type="entry name" value="GrpII_Intron_Splice-Mob/Def"/>
</dbReference>
<reference evidence="11" key="1">
    <citation type="submission" date="2022-07" db="EMBL/GenBank/DDBJ databases">
        <title>Pseudomonas nunamit sp. nov. an antifungal species isolated from Greenland.</title>
        <authorList>
            <person name="Ntana F."/>
            <person name="Hennessy R.C."/>
            <person name="Zervas A."/>
            <person name="Stougaard P."/>
        </authorList>
    </citation>
    <scope>NUCLEOTIDE SEQUENCE</scope>
    <source>
        <strain evidence="11">In5</strain>
    </source>
</reference>
<evidence type="ECO:0000256" key="4">
    <source>
        <dbReference type="ARBA" id="ARBA00022723"/>
    </source>
</evidence>
<dbReference type="Proteomes" id="UP001059607">
    <property type="component" value="Chromosome"/>
</dbReference>
<feature type="domain" description="Reverse transcriptase" evidence="10">
    <location>
        <begin position="1"/>
        <end position="235"/>
    </location>
</feature>
<dbReference type="PRINTS" id="PR00866">
    <property type="entry name" value="RNADNAPOLMS"/>
</dbReference>
<keyword evidence="2" id="KW-0808">Transferase</keyword>
<dbReference type="Gene3D" id="3.30.70.270">
    <property type="match status" value="1"/>
</dbReference>